<dbReference type="Proteomes" id="UP000239406">
    <property type="component" value="Unassembled WGS sequence"/>
</dbReference>
<sequence length="124" mass="13065">MHAAALAAALILAGCGGGVYWSIGGDDEPDVELAAQPEVVRSGETLELQAGASGGVGSVVEVRFYRVDDNGARVLLGSDLDRPFRLTVRAPTVTEPTAVRYQARAWDEWGNRGQSPTVTVTVQP</sequence>
<comment type="caution">
    <text evidence="1">The sequence shown here is derived from an EMBL/GenBank/DDBJ whole genome shotgun (WGS) entry which is preliminary data.</text>
</comment>
<dbReference type="Gene3D" id="2.60.40.10">
    <property type="entry name" value="Immunoglobulins"/>
    <property type="match status" value="1"/>
</dbReference>
<gene>
    <name evidence="1" type="ORF">C1702_09635</name>
</gene>
<reference evidence="1 2" key="1">
    <citation type="submission" date="2018-02" db="EMBL/GenBank/DDBJ databases">
        <title>Reclassifiation of [Polyangium] brachysporum DSM 7029 as Guopingzhaonella breviflexa gen. nov., sp. nov., a member of the family Comamonadaceae.</title>
        <authorList>
            <person name="Tang B."/>
        </authorList>
    </citation>
    <scope>NUCLEOTIDE SEQUENCE [LARGE SCALE GENOMIC DNA]</scope>
    <source>
        <strain evidence="1 2">DSM 15344</strain>
    </source>
</reference>
<evidence type="ECO:0000313" key="2">
    <source>
        <dbReference type="Proteomes" id="UP000239406"/>
    </source>
</evidence>
<protein>
    <submittedName>
        <fullName evidence="1">Uncharacterized protein</fullName>
    </submittedName>
</protein>
<evidence type="ECO:0000313" key="1">
    <source>
        <dbReference type="EMBL" id="PPE70100.1"/>
    </source>
</evidence>
<accession>A0A2S5T525</accession>
<keyword evidence="2" id="KW-1185">Reference proteome</keyword>
<name>A0A2S5T525_9BURK</name>
<dbReference type="AlphaFoldDB" id="A0A2S5T525"/>
<dbReference type="EMBL" id="PSNY01000008">
    <property type="protein sequence ID" value="PPE70100.1"/>
    <property type="molecule type" value="Genomic_DNA"/>
</dbReference>
<organism evidence="1 2">
    <name type="scientific">Caldimonas thermodepolymerans</name>
    <dbReference type="NCBI Taxonomy" id="215580"/>
    <lineage>
        <taxon>Bacteria</taxon>
        <taxon>Pseudomonadati</taxon>
        <taxon>Pseudomonadota</taxon>
        <taxon>Betaproteobacteria</taxon>
        <taxon>Burkholderiales</taxon>
        <taxon>Sphaerotilaceae</taxon>
        <taxon>Caldimonas</taxon>
    </lineage>
</organism>
<dbReference type="InterPro" id="IPR013783">
    <property type="entry name" value="Ig-like_fold"/>
</dbReference>
<proteinExistence type="predicted"/>